<dbReference type="PANTHER" id="PTHR11022:SF41">
    <property type="entry name" value="PEPTIDOGLYCAN-RECOGNITION PROTEIN LC-RELATED"/>
    <property type="match status" value="1"/>
</dbReference>
<dbReference type="EMBL" id="CP038267">
    <property type="protein sequence ID" value="QBR93916.1"/>
    <property type="molecule type" value="Genomic_DNA"/>
</dbReference>
<dbReference type="GO" id="GO:0009253">
    <property type="term" value="P:peptidoglycan catabolic process"/>
    <property type="evidence" value="ECO:0007669"/>
    <property type="project" value="InterPro"/>
</dbReference>
<protein>
    <recommendedName>
        <fullName evidence="3">Peptidoglycan recognition protein family domain-containing protein</fullName>
    </recommendedName>
</protein>
<keyword evidence="5" id="KW-1185">Reference proteome</keyword>
<dbReference type="Pfam" id="PF01510">
    <property type="entry name" value="Amidase_2"/>
    <property type="match status" value="1"/>
</dbReference>
<evidence type="ECO:0000256" key="1">
    <source>
        <dbReference type="ARBA" id="ARBA00007553"/>
    </source>
</evidence>
<dbReference type="InterPro" id="IPR006619">
    <property type="entry name" value="PGRP_domain_met/bac"/>
</dbReference>
<dbReference type="SMART" id="SM00701">
    <property type="entry name" value="PGRP"/>
    <property type="match status" value="1"/>
</dbReference>
<dbReference type="CDD" id="cd06583">
    <property type="entry name" value="PGRP"/>
    <property type="match status" value="1"/>
</dbReference>
<feature type="region of interest" description="Disordered" evidence="2">
    <location>
        <begin position="136"/>
        <end position="160"/>
    </location>
</feature>
<gene>
    <name evidence="4" type="ORF">EXE57_17720</name>
</gene>
<dbReference type="InterPro" id="IPR015510">
    <property type="entry name" value="PGRP"/>
</dbReference>
<evidence type="ECO:0000259" key="3">
    <source>
        <dbReference type="SMART" id="SM00701"/>
    </source>
</evidence>
<feature type="compositionally biased region" description="Low complexity" evidence="2">
    <location>
        <begin position="136"/>
        <end position="149"/>
    </location>
</feature>
<dbReference type="Gene3D" id="3.40.80.10">
    <property type="entry name" value="Peptidoglycan recognition protein-like"/>
    <property type="match status" value="1"/>
</dbReference>
<sequence length="352" mass="38476">MSLPLLAGLPPAAPAEAPPPMVRLTAADGSVVRAAEEPLARGTSRLQTTSYSLVGATWRGAAPRVWFRTAPAEAWRRLPVLEDGPTIGAAEASGARHGTDLVWTGPQRDVEVRVAGSGHRDLELVLIDPGTLATDRTAAPAPRAAATEAADGEARRPVLRTRQDWGAKPRLRNGRPRYLDRLQQVHVHHTATGNGYRRSDVPGIIRGMYRYHTQSLGWFDLGYNFLVDRFGRGWIGRSGGAHRLVQGAHTLGFNHQSVGVAVIGNLEQRRPSKGAVRMVTRIAAWKLDKHGRDAVGTVRTTSTGSDRYRDGQRVRLPVIDGHRDTNDTACPGQRLYDRLPAIRRRTQARIDG</sequence>
<dbReference type="SUPFAM" id="SSF55846">
    <property type="entry name" value="N-acetylmuramoyl-L-alanine amidase-like"/>
    <property type="match status" value="1"/>
</dbReference>
<reference evidence="4 5" key="1">
    <citation type="submission" date="2019-03" db="EMBL/GenBank/DDBJ databases">
        <title>Three New Species of Nocardioides, Nocardioides euryhalodurans sp. nov., Nocardioides seonyuensis sp. nov. and Nocardioides eburneoflavus sp. nov., Iolated from Soil.</title>
        <authorList>
            <person name="Roh S.G."/>
            <person name="Lee C."/>
            <person name="Kim M.-K."/>
            <person name="Kim S.B."/>
        </authorList>
    </citation>
    <scope>NUCLEOTIDE SEQUENCE [LARGE SCALE GENOMIC DNA]</scope>
    <source>
        <strain evidence="4 5">MMS17-SY117</strain>
    </source>
</reference>
<evidence type="ECO:0000313" key="5">
    <source>
        <dbReference type="Proteomes" id="UP000294894"/>
    </source>
</evidence>
<evidence type="ECO:0000256" key="2">
    <source>
        <dbReference type="SAM" id="MobiDB-lite"/>
    </source>
</evidence>
<dbReference type="AlphaFoldDB" id="A0A4P7GNW1"/>
<dbReference type="OrthoDB" id="514320at2"/>
<proteinExistence type="inferred from homology"/>
<dbReference type="KEGG" id="noy:EXE57_17720"/>
<dbReference type="GO" id="GO:0008270">
    <property type="term" value="F:zinc ion binding"/>
    <property type="evidence" value="ECO:0007669"/>
    <property type="project" value="InterPro"/>
</dbReference>
<dbReference type="PANTHER" id="PTHR11022">
    <property type="entry name" value="PEPTIDOGLYCAN RECOGNITION PROTEIN"/>
    <property type="match status" value="1"/>
</dbReference>
<accession>A0A4P7GNW1</accession>
<organism evidence="4 5">
    <name type="scientific">Nocardioides euryhalodurans</name>
    <dbReference type="NCBI Taxonomy" id="2518370"/>
    <lineage>
        <taxon>Bacteria</taxon>
        <taxon>Bacillati</taxon>
        <taxon>Actinomycetota</taxon>
        <taxon>Actinomycetes</taxon>
        <taxon>Propionibacteriales</taxon>
        <taxon>Nocardioidaceae</taxon>
        <taxon>Nocardioides</taxon>
    </lineage>
</organism>
<comment type="similarity">
    <text evidence="1">Belongs to the N-acetylmuramoyl-L-alanine amidase 2 family.</text>
</comment>
<dbReference type="Proteomes" id="UP000294894">
    <property type="component" value="Chromosome"/>
</dbReference>
<feature type="domain" description="Peptidoglycan recognition protein family" evidence="3">
    <location>
        <begin position="157"/>
        <end position="305"/>
    </location>
</feature>
<dbReference type="InterPro" id="IPR002502">
    <property type="entry name" value="Amidase_domain"/>
</dbReference>
<dbReference type="RefSeq" id="WP_135079812.1">
    <property type="nucleotide sequence ID" value="NZ_CP038267.1"/>
</dbReference>
<dbReference type="GO" id="GO:0008745">
    <property type="term" value="F:N-acetylmuramoyl-L-alanine amidase activity"/>
    <property type="evidence" value="ECO:0007669"/>
    <property type="project" value="InterPro"/>
</dbReference>
<evidence type="ECO:0000313" key="4">
    <source>
        <dbReference type="EMBL" id="QBR93916.1"/>
    </source>
</evidence>
<name>A0A4P7GNW1_9ACTN</name>
<dbReference type="InterPro" id="IPR036505">
    <property type="entry name" value="Amidase/PGRP_sf"/>
</dbReference>